<proteinExistence type="predicted"/>
<dbReference type="OrthoDB" id="4906367at2759"/>
<sequence>MSCPEPEPVVARVLGLVRLTSIQTSADTMRFALLSLLASAAVAVAASANTIAAASPVTTLSVTWTSPPADIQSQTASLSKSGCGTHSSVISFPVSQPNSTATRFTTTVIPTARPNATSSHSAEVTGGAIPQQMQASIVGLLGFCIMGLVML</sequence>
<dbReference type="AlphaFoldDB" id="A0A2K3QQZ7"/>
<organism evidence="1 2">
    <name type="scientific">Tolypocladium capitatum</name>
    <dbReference type="NCBI Taxonomy" id="45235"/>
    <lineage>
        <taxon>Eukaryota</taxon>
        <taxon>Fungi</taxon>
        <taxon>Dikarya</taxon>
        <taxon>Ascomycota</taxon>
        <taxon>Pezizomycotina</taxon>
        <taxon>Sordariomycetes</taxon>
        <taxon>Hypocreomycetidae</taxon>
        <taxon>Hypocreales</taxon>
        <taxon>Ophiocordycipitaceae</taxon>
        <taxon>Tolypocladium</taxon>
    </lineage>
</organism>
<reference evidence="1 2" key="1">
    <citation type="submission" date="2017-08" db="EMBL/GenBank/DDBJ databases">
        <title>Harnessing the power of phylogenomics to disentangle the directionality and signatures of interkingdom host jumping in the parasitic fungal genus Tolypocladium.</title>
        <authorList>
            <person name="Quandt C.A."/>
            <person name="Patterson W."/>
            <person name="Spatafora J.W."/>
        </authorList>
    </citation>
    <scope>NUCLEOTIDE SEQUENCE [LARGE SCALE GENOMIC DNA]</scope>
    <source>
        <strain evidence="1 2">CBS 113982</strain>
    </source>
</reference>
<dbReference type="Proteomes" id="UP000236621">
    <property type="component" value="Unassembled WGS sequence"/>
</dbReference>
<evidence type="ECO:0000313" key="1">
    <source>
        <dbReference type="EMBL" id="PNY29964.1"/>
    </source>
</evidence>
<dbReference type="EMBL" id="NRSZ01000018">
    <property type="protein sequence ID" value="PNY29964.1"/>
    <property type="molecule type" value="Genomic_DNA"/>
</dbReference>
<evidence type="ECO:0000313" key="2">
    <source>
        <dbReference type="Proteomes" id="UP000236621"/>
    </source>
</evidence>
<name>A0A2K3QQZ7_9HYPO</name>
<keyword evidence="2" id="KW-1185">Reference proteome</keyword>
<protein>
    <submittedName>
        <fullName evidence="1">Uncharacterized protein</fullName>
    </submittedName>
</protein>
<gene>
    <name evidence="1" type="ORF">TCAP_00129</name>
</gene>
<accession>A0A2K3QQZ7</accession>
<comment type="caution">
    <text evidence="1">The sequence shown here is derived from an EMBL/GenBank/DDBJ whole genome shotgun (WGS) entry which is preliminary data.</text>
</comment>